<dbReference type="EMBL" id="KV878133">
    <property type="protein sequence ID" value="OJJ05581.1"/>
    <property type="molecule type" value="Genomic_DNA"/>
</dbReference>
<dbReference type="PANTHER" id="PTHR35042:SF3">
    <property type="entry name" value="ANTHRONE OXYGENASE-RELATED"/>
    <property type="match status" value="1"/>
</dbReference>
<evidence type="ECO:0000256" key="2">
    <source>
        <dbReference type="ARBA" id="ARBA00022692"/>
    </source>
</evidence>
<evidence type="ECO:0000256" key="4">
    <source>
        <dbReference type="ARBA" id="ARBA00023002"/>
    </source>
</evidence>
<evidence type="ECO:0008006" key="11">
    <source>
        <dbReference type="Google" id="ProtNLM"/>
    </source>
</evidence>
<evidence type="ECO:0000256" key="7">
    <source>
        <dbReference type="ARBA" id="ARBA00034313"/>
    </source>
</evidence>
<organism evidence="9 10">
    <name type="scientific">Aspergillus versicolor CBS 583.65</name>
    <dbReference type="NCBI Taxonomy" id="1036611"/>
    <lineage>
        <taxon>Eukaryota</taxon>
        <taxon>Fungi</taxon>
        <taxon>Dikarya</taxon>
        <taxon>Ascomycota</taxon>
        <taxon>Pezizomycotina</taxon>
        <taxon>Eurotiomycetes</taxon>
        <taxon>Eurotiomycetidae</taxon>
        <taxon>Eurotiales</taxon>
        <taxon>Aspergillaceae</taxon>
        <taxon>Aspergillus</taxon>
        <taxon>Aspergillus subgen. Nidulantes</taxon>
    </lineage>
</organism>
<dbReference type="OrthoDB" id="5954308at2759"/>
<proteinExistence type="inferred from homology"/>
<evidence type="ECO:0000313" key="10">
    <source>
        <dbReference type="Proteomes" id="UP000184073"/>
    </source>
</evidence>
<dbReference type="AlphaFoldDB" id="A0A1L9PVN5"/>
<evidence type="ECO:0000256" key="8">
    <source>
        <dbReference type="SAM" id="Phobius"/>
    </source>
</evidence>
<protein>
    <recommendedName>
        <fullName evidence="11">DUF1772 domain-containing protein</fullName>
    </recommendedName>
</protein>
<keyword evidence="2 8" id="KW-0812">Transmembrane</keyword>
<feature type="transmembrane region" description="Helical" evidence="8">
    <location>
        <begin position="86"/>
        <end position="107"/>
    </location>
</feature>
<evidence type="ECO:0000256" key="5">
    <source>
        <dbReference type="ARBA" id="ARBA00023033"/>
    </source>
</evidence>
<dbReference type="Pfam" id="PF08592">
    <property type="entry name" value="Anthrone_oxy"/>
    <property type="match status" value="1"/>
</dbReference>
<accession>A0A1L9PVN5</accession>
<dbReference type="Proteomes" id="UP000184073">
    <property type="component" value="Unassembled WGS sequence"/>
</dbReference>
<evidence type="ECO:0000256" key="1">
    <source>
        <dbReference type="ARBA" id="ARBA00004141"/>
    </source>
</evidence>
<comment type="subcellular location">
    <subcellularLocation>
        <location evidence="1">Membrane</location>
        <topology evidence="1">Multi-pass membrane protein</topology>
    </subcellularLocation>
</comment>
<evidence type="ECO:0000256" key="6">
    <source>
        <dbReference type="ARBA" id="ARBA00023136"/>
    </source>
</evidence>
<dbReference type="InterPro" id="IPR013901">
    <property type="entry name" value="Anthrone_oxy"/>
</dbReference>
<dbReference type="RefSeq" id="XP_040671343.1">
    <property type="nucleotide sequence ID" value="XM_040808366.1"/>
</dbReference>
<comment type="similarity">
    <text evidence="7">Belongs to the anthrone oxygenase family.</text>
</comment>
<sequence>MASARFTKALEGTAVLSGSFLSGSMMTISLISIPVALETAAEPSHLLHLWTCMFHYGHRLHPTIAALTSTLYGCCALRRRGANKSWAAFAWAGLLTMSISPFTWLFLLPTNKVITNLVHGSQGAGAIEMEDARRLVIKWSWMHLVRSIFPLVGGIIAMNRLP</sequence>
<evidence type="ECO:0000256" key="3">
    <source>
        <dbReference type="ARBA" id="ARBA00022989"/>
    </source>
</evidence>
<keyword evidence="5" id="KW-0503">Monooxygenase</keyword>
<dbReference type="GO" id="GO:0004497">
    <property type="term" value="F:monooxygenase activity"/>
    <property type="evidence" value="ECO:0007669"/>
    <property type="project" value="UniProtKB-KW"/>
</dbReference>
<feature type="transmembrane region" description="Helical" evidence="8">
    <location>
        <begin position="12"/>
        <end position="36"/>
    </location>
</feature>
<evidence type="ECO:0000313" key="9">
    <source>
        <dbReference type="EMBL" id="OJJ05581.1"/>
    </source>
</evidence>
<dbReference type="VEuPathDB" id="FungiDB:ASPVEDRAFT_153772"/>
<keyword evidence="6 8" id="KW-0472">Membrane</keyword>
<dbReference type="PANTHER" id="PTHR35042">
    <property type="entry name" value="ANTHRONE OXYGENASE ENCC"/>
    <property type="match status" value="1"/>
</dbReference>
<keyword evidence="3 8" id="KW-1133">Transmembrane helix</keyword>
<keyword evidence="4" id="KW-0560">Oxidoreductase</keyword>
<gene>
    <name evidence="9" type="ORF">ASPVEDRAFT_153772</name>
</gene>
<keyword evidence="10" id="KW-1185">Reference proteome</keyword>
<reference evidence="10" key="1">
    <citation type="journal article" date="2017" name="Genome Biol.">
        <title>Comparative genomics reveals high biological diversity and specific adaptations in the industrially and medically important fungal genus Aspergillus.</title>
        <authorList>
            <person name="de Vries R.P."/>
            <person name="Riley R."/>
            <person name="Wiebenga A."/>
            <person name="Aguilar-Osorio G."/>
            <person name="Amillis S."/>
            <person name="Uchima C.A."/>
            <person name="Anderluh G."/>
            <person name="Asadollahi M."/>
            <person name="Askin M."/>
            <person name="Barry K."/>
            <person name="Battaglia E."/>
            <person name="Bayram O."/>
            <person name="Benocci T."/>
            <person name="Braus-Stromeyer S.A."/>
            <person name="Caldana C."/>
            <person name="Canovas D."/>
            <person name="Cerqueira G.C."/>
            <person name="Chen F."/>
            <person name="Chen W."/>
            <person name="Choi C."/>
            <person name="Clum A."/>
            <person name="Dos Santos R.A."/>
            <person name="Damasio A.R."/>
            <person name="Diallinas G."/>
            <person name="Emri T."/>
            <person name="Fekete E."/>
            <person name="Flipphi M."/>
            <person name="Freyberg S."/>
            <person name="Gallo A."/>
            <person name="Gournas C."/>
            <person name="Habgood R."/>
            <person name="Hainaut M."/>
            <person name="Harispe M.L."/>
            <person name="Henrissat B."/>
            <person name="Hilden K.S."/>
            <person name="Hope R."/>
            <person name="Hossain A."/>
            <person name="Karabika E."/>
            <person name="Karaffa L."/>
            <person name="Karanyi Z."/>
            <person name="Krasevec N."/>
            <person name="Kuo A."/>
            <person name="Kusch H."/>
            <person name="LaButti K."/>
            <person name="Lagendijk E.L."/>
            <person name="Lapidus A."/>
            <person name="Levasseur A."/>
            <person name="Lindquist E."/>
            <person name="Lipzen A."/>
            <person name="Logrieco A.F."/>
            <person name="MacCabe A."/>
            <person name="Maekelae M.R."/>
            <person name="Malavazi I."/>
            <person name="Melin P."/>
            <person name="Meyer V."/>
            <person name="Mielnichuk N."/>
            <person name="Miskei M."/>
            <person name="Molnar A.P."/>
            <person name="Mule G."/>
            <person name="Ngan C.Y."/>
            <person name="Orejas M."/>
            <person name="Orosz E."/>
            <person name="Ouedraogo J.P."/>
            <person name="Overkamp K.M."/>
            <person name="Park H.-S."/>
            <person name="Perrone G."/>
            <person name="Piumi F."/>
            <person name="Punt P.J."/>
            <person name="Ram A.F."/>
            <person name="Ramon A."/>
            <person name="Rauscher S."/>
            <person name="Record E."/>
            <person name="Riano-Pachon D.M."/>
            <person name="Robert V."/>
            <person name="Roehrig J."/>
            <person name="Ruller R."/>
            <person name="Salamov A."/>
            <person name="Salih N.S."/>
            <person name="Samson R.A."/>
            <person name="Sandor E."/>
            <person name="Sanguinetti M."/>
            <person name="Schuetze T."/>
            <person name="Sepcic K."/>
            <person name="Shelest E."/>
            <person name="Sherlock G."/>
            <person name="Sophianopoulou V."/>
            <person name="Squina F.M."/>
            <person name="Sun H."/>
            <person name="Susca A."/>
            <person name="Todd R.B."/>
            <person name="Tsang A."/>
            <person name="Unkles S.E."/>
            <person name="van de Wiele N."/>
            <person name="van Rossen-Uffink D."/>
            <person name="Oliveira J.V."/>
            <person name="Vesth T.C."/>
            <person name="Visser J."/>
            <person name="Yu J.-H."/>
            <person name="Zhou M."/>
            <person name="Andersen M.R."/>
            <person name="Archer D.B."/>
            <person name="Baker S.E."/>
            <person name="Benoit I."/>
            <person name="Brakhage A.A."/>
            <person name="Braus G.H."/>
            <person name="Fischer R."/>
            <person name="Frisvad J.C."/>
            <person name="Goldman G.H."/>
            <person name="Houbraken J."/>
            <person name="Oakley B."/>
            <person name="Pocsi I."/>
            <person name="Scazzocchio C."/>
            <person name="Seiboth B."/>
            <person name="vanKuyk P.A."/>
            <person name="Wortman J."/>
            <person name="Dyer P.S."/>
            <person name="Grigoriev I.V."/>
        </authorList>
    </citation>
    <scope>NUCLEOTIDE SEQUENCE [LARGE SCALE GENOMIC DNA]</scope>
    <source>
        <strain evidence="10">CBS 583.65</strain>
    </source>
</reference>
<dbReference type="GeneID" id="63723877"/>
<name>A0A1L9PVN5_ASPVE</name>
<dbReference type="GO" id="GO:0016020">
    <property type="term" value="C:membrane"/>
    <property type="evidence" value="ECO:0007669"/>
    <property type="project" value="UniProtKB-SubCell"/>
</dbReference>
<dbReference type="STRING" id="1036611.A0A1L9PVN5"/>